<dbReference type="EMBL" id="KV485381">
    <property type="protein sequence ID" value="OCT55534.1"/>
    <property type="molecule type" value="Genomic_DNA"/>
</dbReference>
<evidence type="ECO:0000313" key="2">
    <source>
        <dbReference type="EMBL" id="OCT55534.1"/>
    </source>
</evidence>
<reference evidence="2" key="1">
    <citation type="submission" date="2016-05" db="EMBL/GenBank/DDBJ databases">
        <title>WGS assembly of Xenopus laevis.</title>
        <authorList>
            <person name="Session A."/>
            <person name="Uno Y."/>
            <person name="Kwon T."/>
            <person name="Chapman J."/>
            <person name="Toyoda A."/>
            <person name="Takahashi S."/>
            <person name="Fukui A."/>
            <person name="Hikosaka A."/>
            <person name="Putnam N."/>
            <person name="Stites J."/>
            <person name="Van Heeringen S."/>
            <person name="Quigley I."/>
            <person name="Heinz S."/>
            <person name="Hellsten U."/>
            <person name="Lyons J."/>
            <person name="Suzuki A."/>
            <person name="Kondo M."/>
            <person name="Ogino H."/>
            <person name="Ochi H."/>
            <person name="Bogdanovic O."/>
            <person name="Lister R."/>
            <person name="Georgiou G."/>
            <person name="Paranjpe S."/>
            <person name="Van Kruijsbergen I."/>
            <person name="Mozaffari S."/>
            <person name="Shu S."/>
            <person name="Schmutz J."/>
            <person name="Jenkins J."/>
            <person name="Grimwood J."/>
            <person name="Carlson J."/>
            <person name="Mitros T."/>
            <person name="Simakov O."/>
            <person name="Heald R."/>
            <person name="Miller K."/>
            <person name="Haudenschild C."/>
            <person name="Kuroki Y."/>
            <person name="Tanaka T."/>
            <person name="Michiue T."/>
            <person name="Watanabe M."/>
            <person name="Kinoshita T."/>
            <person name="Ohta Y."/>
            <person name="Mawaribuchi S."/>
            <person name="Suzuki Y."/>
            <person name="Haramoto Y."/>
            <person name="Yamamoto T."/>
            <person name="Takagi C."/>
            <person name="Kitzman J."/>
            <person name="Shendure J."/>
            <person name="Nakayama T."/>
            <person name="Izutsu Y."/>
            <person name="Robert J."/>
            <person name="Dichmann D."/>
            <person name="Flajnik M."/>
            <person name="Houston D."/>
            <person name="Marcotte E."/>
            <person name="Wallingford J."/>
            <person name="Ito Y."/>
            <person name="Asashima M."/>
            <person name="Ueno N."/>
            <person name="Matsuda Y."/>
            <person name="Jan Veenstra G."/>
            <person name="Fujiyama A."/>
            <person name="Harland R."/>
            <person name="Taira M."/>
            <person name="Rokhsar D.S."/>
        </authorList>
    </citation>
    <scope>NUCLEOTIDE SEQUENCE</scope>
    <source>
        <strain evidence="2">J</strain>
        <tissue evidence="2">Blood</tissue>
    </source>
</reference>
<evidence type="ECO:0000256" key="1">
    <source>
        <dbReference type="SAM" id="Phobius"/>
    </source>
</evidence>
<keyword evidence="1" id="KW-0472">Membrane</keyword>
<keyword evidence="1" id="KW-1133">Transmembrane helix</keyword>
<keyword evidence="1" id="KW-0812">Transmembrane</keyword>
<dbReference type="Proteomes" id="UP000694892">
    <property type="component" value="Unassembled WGS sequence"/>
</dbReference>
<gene>
    <name evidence="2" type="ORF">XELAEV_18001271mg</name>
</gene>
<sequence length="74" mass="8163">MLGVVVQQRLQKAQNNHLRLGSHSYLVLILLILVAQVANKADEVSLEPHSCVSQILPHRHSVSGSEDILALFAR</sequence>
<proteinExistence type="predicted"/>
<dbReference type="AlphaFoldDB" id="A0A974GYH5"/>
<organism evidence="2">
    <name type="scientific">Xenopus laevis</name>
    <name type="common">African clawed frog</name>
    <dbReference type="NCBI Taxonomy" id="8355"/>
    <lineage>
        <taxon>Eukaryota</taxon>
        <taxon>Metazoa</taxon>
        <taxon>Chordata</taxon>
        <taxon>Craniata</taxon>
        <taxon>Vertebrata</taxon>
        <taxon>Euteleostomi</taxon>
        <taxon>Amphibia</taxon>
        <taxon>Batrachia</taxon>
        <taxon>Anura</taxon>
        <taxon>Pipoidea</taxon>
        <taxon>Pipidae</taxon>
        <taxon>Xenopodinae</taxon>
        <taxon>Xenopus</taxon>
        <taxon>Xenopus</taxon>
    </lineage>
</organism>
<feature type="transmembrane region" description="Helical" evidence="1">
    <location>
        <begin position="20"/>
        <end position="38"/>
    </location>
</feature>
<accession>A0A974GYH5</accession>
<name>A0A974GYH5_XENLA</name>
<protein>
    <submittedName>
        <fullName evidence="2">Uncharacterized protein</fullName>
    </submittedName>
</protein>